<feature type="compositionally biased region" description="Basic residues" evidence="1">
    <location>
        <begin position="53"/>
        <end position="67"/>
    </location>
</feature>
<comment type="caution">
    <text evidence="2">The sequence shown here is derived from an EMBL/GenBank/DDBJ whole genome shotgun (WGS) entry which is preliminary data.</text>
</comment>
<feature type="compositionally biased region" description="Basic and acidic residues" evidence="1">
    <location>
        <begin position="1404"/>
        <end position="1418"/>
    </location>
</feature>
<feature type="compositionally biased region" description="Pro residues" evidence="1">
    <location>
        <begin position="1274"/>
        <end position="1291"/>
    </location>
</feature>
<reference evidence="2" key="2">
    <citation type="submission" date="2023-05" db="EMBL/GenBank/DDBJ databases">
        <authorList>
            <consortium name="Lawrence Berkeley National Laboratory"/>
            <person name="Steindorff A."/>
            <person name="Hensen N."/>
            <person name="Bonometti L."/>
            <person name="Westerberg I."/>
            <person name="Brannstrom I.O."/>
            <person name="Guillou S."/>
            <person name="Cros-Aarteil S."/>
            <person name="Calhoun S."/>
            <person name="Haridas S."/>
            <person name="Kuo A."/>
            <person name="Mondo S."/>
            <person name="Pangilinan J."/>
            <person name="Riley R."/>
            <person name="Labutti K."/>
            <person name="Andreopoulos B."/>
            <person name="Lipzen A."/>
            <person name="Chen C."/>
            <person name="Yanf M."/>
            <person name="Daum C."/>
            <person name="Ng V."/>
            <person name="Clum A."/>
            <person name="Ohm R."/>
            <person name="Martin F."/>
            <person name="Silar P."/>
            <person name="Natvig D."/>
            <person name="Lalanne C."/>
            <person name="Gautier V."/>
            <person name="Ament-Velasquez S.L."/>
            <person name="Kruys A."/>
            <person name="Hutchinson M.I."/>
            <person name="Powell A.J."/>
            <person name="Barry K."/>
            <person name="Miller A.N."/>
            <person name="Grigoriev I.V."/>
            <person name="Debuchy R."/>
            <person name="Gladieux P."/>
            <person name="Thoren M.H."/>
            <person name="Johannesson H."/>
        </authorList>
    </citation>
    <scope>NUCLEOTIDE SEQUENCE</scope>
    <source>
        <strain evidence="2">PSN309</strain>
    </source>
</reference>
<keyword evidence="3" id="KW-1185">Reference proteome</keyword>
<sequence>MERGRAGGRGGRGAKKRATLPSHQHHQQQPAHFSSDAITPTPTTPVSSSSVGPHHRIPHTAPHRGTKARIINPTPHRSSSPTAAAAIATADGFRHQGHHGLTPRSDRDRPARSNTYHSSSFPFEHQPDQTSTYNMPENLSARKRAKTFETPSSFDGAVGDEAQANSKGGHSLRRRARIDYTQMIDDGIGLAVAGAGGDATAKSAVANARSRKRKNGQVGDTDDDTEAIGSSSKRRRAGEKSPVRNRAASRRRQPAKKSVTGVDVSAYLDHQSDNEVQDTIMVGVSMDALVTDDESEESSFQESQEEDSPPSSPEGVNSFRPEAQPPTPQTEPTPATEQPVSIIETENNEPMDRDILSQATEEKVSRMASAEMEVVEDAPETVDKRKTPPPAQHFEQAVVASPAPMDVDQPNGDEPTSPKSAAVEESEATIPKEMEKAVAEKSEKTLGFDTIHKAQKDASKREPDSTSPEKQQLSLDLAVNSKSNDPLDTSSDETQHPSSDPSLLHGNNGNKQPTSPPTLTPTLVPAAVPTMELATSSSSLPTPSTETSTSPVAVKVAVRPLLRQPKPTGPTRLPQLEKIYAAETPFASALGLTPYEQEDVVLPGPYTEWVYPADDSLSTPVPTPTPTPTPTMIADRSLEVSWDVTKPLRPAQLFALHKQESKRREEKGLPSITLTDFWNECVRRHKAAMATADEPSSETAVAEKPNPASSAATVENVDETPVPESQVPTAAPSPVPFEEDAQLDDEQQDQEDPQVPSRPARSTPVEPIEVTRNYANQYLFPKIRDPADLIAMLENPENLDSETLYRHCAAAAETLRAYELEYHELRKITDDEENAKRRQANDKTIVNWENRQKADEPLPFRRTFDEPVKGPPPFEVRGARAAKPYIDDLVLEHQREEDKIMAQAYGFKHNNHPTQVGRQNPQEQRWEMPETRLRERKRTEKGAELAEENVVEGKRTRKPRNLSDQSKEPSRSATPALTTGRRQRKPTATAMNGDGAETSKPVAAHVPEPAQPAESPRKQRAAAAAARARQHQMLAESEVSTPAVSEQDGHQTEEEERVEATTNSKQPRKRARATAAEPSSSAPTTAPTEVTKPAVKGKRAPKIQPLAAEIASSSFYGNPTVPESRPSTASSEDTNHTADTVESTYSLREKRKRNFALENDPELEARAQKRRTAPKPQPAEPVQPKKAPAKKKNNNKSAANASRSGPTSAPAVAPEPAPEPPRAPEPEPEHVLPPPPMIAPQPHLHPQIITHQQPPPPPPPSGGLKAPNFFYTNPAPPVLAPAPAPPPPPQGPFMHTFAATPGFQSSFPPPPAAPPMVKKVIQRIKLTNNHNPSQKGSSSKSAAKASRAGSQPKGSSLNSEGKLPTLTELAAEAPEKTYAEMSKSEKMSYSMRRRWASGEMQGAVEKRRNTLANKKAEKAGTSGENSQPGSGASTPQPQMPPTQPPPHPQQQPQVMMMLQQQPPQPLMPSHPGPLALPGVPQVGGLMQPLPMQQPHGWGPQGTAPQMVPGGPGGQMVFSFPVVPPPPHPHHMQNGHLHGHGHHHQGHM</sequence>
<feature type="compositionally biased region" description="Polar residues" evidence="1">
    <location>
        <begin position="112"/>
        <end position="121"/>
    </location>
</feature>
<proteinExistence type="predicted"/>
<feature type="region of interest" description="Disordered" evidence="1">
    <location>
        <begin position="689"/>
        <end position="769"/>
    </location>
</feature>
<protein>
    <submittedName>
        <fullName evidence="2">Uncharacterized protein</fullName>
    </submittedName>
</protein>
<dbReference type="EMBL" id="MU864395">
    <property type="protein sequence ID" value="KAK4187904.1"/>
    <property type="molecule type" value="Genomic_DNA"/>
</dbReference>
<feature type="compositionally biased region" description="Basic and acidic residues" evidence="1">
    <location>
        <begin position="924"/>
        <end position="944"/>
    </location>
</feature>
<accession>A0AAN6WTM5</accession>
<dbReference type="Proteomes" id="UP001302126">
    <property type="component" value="Unassembled WGS sequence"/>
</dbReference>
<feature type="region of interest" description="Disordered" evidence="1">
    <location>
        <begin position="292"/>
        <end position="552"/>
    </location>
</feature>
<feature type="region of interest" description="Disordered" evidence="1">
    <location>
        <begin position="908"/>
        <end position="1452"/>
    </location>
</feature>
<feature type="region of interest" description="Disordered" evidence="1">
    <location>
        <begin position="1"/>
        <end position="130"/>
    </location>
</feature>
<feature type="compositionally biased region" description="Polar residues" evidence="1">
    <location>
        <begin position="1125"/>
        <end position="1146"/>
    </location>
</feature>
<feature type="compositionally biased region" description="Low complexity" evidence="1">
    <location>
        <begin position="1073"/>
        <end position="1089"/>
    </location>
</feature>
<feature type="compositionally biased region" description="Low complexity" evidence="1">
    <location>
        <begin position="39"/>
        <end position="52"/>
    </location>
</feature>
<feature type="region of interest" description="Disordered" evidence="1">
    <location>
        <begin position="150"/>
        <end position="170"/>
    </location>
</feature>
<feature type="compositionally biased region" description="Basic residues" evidence="1">
    <location>
        <begin position="1527"/>
        <end position="1547"/>
    </location>
</feature>
<gene>
    <name evidence="2" type="ORF">QBC35DRAFT_217288</name>
</gene>
<feature type="compositionally biased region" description="Basic residues" evidence="1">
    <location>
        <begin position="12"/>
        <end position="26"/>
    </location>
</feature>
<feature type="compositionally biased region" description="Basic and acidic residues" evidence="1">
    <location>
        <begin position="430"/>
        <end position="464"/>
    </location>
</feature>
<feature type="compositionally biased region" description="Basic and acidic residues" evidence="1">
    <location>
        <begin position="1373"/>
        <end position="1386"/>
    </location>
</feature>
<feature type="compositionally biased region" description="Polar residues" evidence="1">
    <location>
        <begin position="1422"/>
        <end position="1432"/>
    </location>
</feature>
<feature type="region of interest" description="Disordered" evidence="1">
    <location>
        <begin position="1526"/>
        <end position="1547"/>
    </location>
</feature>
<feature type="compositionally biased region" description="Pro residues" evidence="1">
    <location>
        <begin position="1437"/>
        <end position="1449"/>
    </location>
</feature>
<feature type="compositionally biased region" description="Polar residues" evidence="1">
    <location>
        <begin position="465"/>
        <end position="489"/>
    </location>
</feature>
<feature type="compositionally biased region" description="Acidic residues" evidence="1">
    <location>
        <begin position="292"/>
        <end position="308"/>
    </location>
</feature>
<organism evidence="2 3">
    <name type="scientific">Podospora australis</name>
    <dbReference type="NCBI Taxonomy" id="1536484"/>
    <lineage>
        <taxon>Eukaryota</taxon>
        <taxon>Fungi</taxon>
        <taxon>Dikarya</taxon>
        <taxon>Ascomycota</taxon>
        <taxon>Pezizomycotina</taxon>
        <taxon>Sordariomycetes</taxon>
        <taxon>Sordariomycetidae</taxon>
        <taxon>Sordariales</taxon>
        <taxon>Podosporaceae</taxon>
        <taxon>Podospora</taxon>
    </lineage>
</organism>
<feature type="compositionally biased region" description="Polar residues" evidence="1">
    <location>
        <begin position="496"/>
        <end position="512"/>
    </location>
</feature>
<evidence type="ECO:0000256" key="1">
    <source>
        <dbReference type="SAM" id="MobiDB-lite"/>
    </source>
</evidence>
<feature type="compositionally biased region" description="Basic and acidic residues" evidence="1">
    <location>
        <begin position="350"/>
        <end position="365"/>
    </location>
</feature>
<feature type="compositionally biased region" description="Polar residues" evidence="1">
    <location>
        <begin position="912"/>
        <end position="923"/>
    </location>
</feature>
<feature type="compositionally biased region" description="Low complexity" evidence="1">
    <location>
        <begin position="520"/>
        <end position="551"/>
    </location>
</feature>
<feature type="compositionally biased region" description="Low complexity" evidence="1">
    <location>
        <begin position="1240"/>
        <end position="1252"/>
    </location>
</feature>
<evidence type="ECO:0000313" key="2">
    <source>
        <dbReference type="EMBL" id="KAK4187904.1"/>
    </source>
</evidence>
<name>A0AAN6WTM5_9PEZI</name>
<feature type="region of interest" description="Disordered" evidence="1">
    <location>
        <begin position="204"/>
        <end position="266"/>
    </location>
</feature>
<feature type="compositionally biased region" description="Low complexity" evidence="1">
    <location>
        <begin position="1333"/>
        <end position="1351"/>
    </location>
</feature>
<feature type="compositionally biased region" description="Acidic residues" evidence="1">
    <location>
        <begin position="737"/>
        <end position="752"/>
    </location>
</feature>
<evidence type="ECO:0000313" key="3">
    <source>
        <dbReference type="Proteomes" id="UP001302126"/>
    </source>
</evidence>
<reference evidence="2" key="1">
    <citation type="journal article" date="2023" name="Mol. Phylogenet. Evol.">
        <title>Genome-scale phylogeny and comparative genomics of the fungal order Sordariales.</title>
        <authorList>
            <person name="Hensen N."/>
            <person name="Bonometti L."/>
            <person name="Westerberg I."/>
            <person name="Brannstrom I.O."/>
            <person name="Guillou S."/>
            <person name="Cros-Aarteil S."/>
            <person name="Calhoun S."/>
            <person name="Haridas S."/>
            <person name="Kuo A."/>
            <person name="Mondo S."/>
            <person name="Pangilinan J."/>
            <person name="Riley R."/>
            <person name="LaButti K."/>
            <person name="Andreopoulos B."/>
            <person name="Lipzen A."/>
            <person name="Chen C."/>
            <person name="Yan M."/>
            <person name="Daum C."/>
            <person name="Ng V."/>
            <person name="Clum A."/>
            <person name="Steindorff A."/>
            <person name="Ohm R.A."/>
            <person name="Martin F."/>
            <person name="Silar P."/>
            <person name="Natvig D.O."/>
            <person name="Lalanne C."/>
            <person name="Gautier V."/>
            <person name="Ament-Velasquez S.L."/>
            <person name="Kruys A."/>
            <person name="Hutchinson M.I."/>
            <person name="Powell A.J."/>
            <person name="Barry K."/>
            <person name="Miller A.N."/>
            <person name="Grigoriev I.V."/>
            <person name="Debuchy R."/>
            <person name="Gladieux P."/>
            <person name="Hiltunen Thoren M."/>
            <person name="Johannesson H."/>
        </authorList>
    </citation>
    <scope>NUCLEOTIDE SEQUENCE</scope>
    <source>
        <strain evidence="2">PSN309</strain>
    </source>
</reference>